<dbReference type="GO" id="GO:0004550">
    <property type="term" value="F:nucleoside diphosphate kinase activity"/>
    <property type="evidence" value="ECO:0007669"/>
    <property type="project" value="UniProtKB-EC"/>
</dbReference>
<dbReference type="InterPro" id="IPR034907">
    <property type="entry name" value="NDK-like_dom"/>
</dbReference>
<dbReference type="Proteomes" id="UP000824087">
    <property type="component" value="Unassembled WGS sequence"/>
</dbReference>
<dbReference type="PANTHER" id="PTHR11349">
    <property type="entry name" value="NUCLEOSIDE DIPHOSPHATE KINASE"/>
    <property type="match status" value="1"/>
</dbReference>
<dbReference type="SUPFAM" id="SSF54919">
    <property type="entry name" value="Nucleoside diphosphate kinase, NDK"/>
    <property type="match status" value="1"/>
</dbReference>
<dbReference type="InterPro" id="IPR023005">
    <property type="entry name" value="Nucleoside_diP_kinase_AS"/>
</dbReference>
<evidence type="ECO:0000256" key="8">
    <source>
        <dbReference type="ARBA" id="ARBA00022777"/>
    </source>
</evidence>
<proteinExistence type="inferred from homology"/>
<comment type="cofactor">
    <cofactor evidence="1">
        <name>Mg(2+)</name>
        <dbReference type="ChEBI" id="CHEBI:18420"/>
    </cofactor>
</comment>
<dbReference type="AlphaFoldDB" id="A0A9D1HV11"/>
<feature type="binding site" evidence="12">
    <location>
        <position position="92"/>
    </location>
    <ligand>
        <name>ATP</name>
        <dbReference type="ChEBI" id="CHEBI:30616"/>
    </ligand>
</feature>
<dbReference type="InterPro" id="IPR036850">
    <property type="entry name" value="NDK-like_dom_sf"/>
</dbReference>
<feature type="active site" description="Pros-phosphohistidine intermediate" evidence="12">
    <location>
        <position position="118"/>
    </location>
</feature>
<comment type="catalytic activity">
    <reaction evidence="14">
        <text>a 2'-deoxyribonucleoside 5'-diphosphate + ATP = a 2'-deoxyribonucleoside 5'-triphosphate + ADP</text>
        <dbReference type="Rhea" id="RHEA:44640"/>
        <dbReference type="ChEBI" id="CHEBI:30616"/>
        <dbReference type="ChEBI" id="CHEBI:61560"/>
        <dbReference type="ChEBI" id="CHEBI:73316"/>
        <dbReference type="ChEBI" id="CHEBI:456216"/>
        <dbReference type="EC" id="2.7.4.6"/>
    </reaction>
</comment>
<dbReference type="CDD" id="cd04413">
    <property type="entry name" value="NDPk_I"/>
    <property type="match status" value="1"/>
</dbReference>
<gene>
    <name evidence="16" type="primary">ndk</name>
    <name evidence="16" type="ORF">IAD49_01035</name>
</gene>
<comment type="similarity">
    <text evidence="2 12 13">Belongs to the NDK family.</text>
</comment>
<dbReference type="GO" id="GO:0006183">
    <property type="term" value="P:GTP biosynthetic process"/>
    <property type="evidence" value="ECO:0007669"/>
    <property type="project" value="InterPro"/>
</dbReference>
<dbReference type="PRINTS" id="PR01243">
    <property type="entry name" value="NUCDPKINASE"/>
</dbReference>
<organism evidence="16 17">
    <name type="scientific">Candidatus Fimihabitans intestinipullorum</name>
    <dbReference type="NCBI Taxonomy" id="2840820"/>
    <lineage>
        <taxon>Bacteria</taxon>
        <taxon>Bacillati</taxon>
        <taxon>Mycoplasmatota</taxon>
        <taxon>Mycoplasmatota incertae sedis</taxon>
        <taxon>Candidatus Fimihabitans</taxon>
    </lineage>
</organism>
<evidence type="ECO:0000256" key="5">
    <source>
        <dbReference type="ARBA" id="ARBA00022679"/>
    </source>
</evidence>
<dbReference type="SMART" id="SM00562">
    <property type="entry name" value="NDK"/>
    <property type="match status" value="1"/>
</dbReference>
<feature type="binding site" evidence="12">
    <location>
        <position position="103"/>
    </location>
    <ligand>
        <name>ATP</name>
        <dbReference type="ChEBI" id="CHEBI:30616"/>
    </ligand>
</feature>
<evidence type="ECO:0000313" key="16">
    <source>
        <dbReference type="EMBL" id="HIU22143.1"/>
    </source>
</evidence>
<keyword evidence="11" id="KW-0546">Nucleotide metabolism</keyword>
<comment type="caution">
    <text evidence="16">The sequence shown here is derived from an EMBL/GenBank/DDBJ whole genome shotgun (WGS) entry which is preliminary data.</text>
</comment>
<dbReference type="PROSITE" id="PS00469">
    <property type="entry name" value="NDPK"/>
    <property type="match status" value="1"/>
</dbReference>
<dbReference type="EMBL" id="DVML01000007">
    <property type="protein sequence ID" value="HIU22143.1"/>
    <property type="molecule type" value="Genomic_DNA"/>
</dbReference>
<dbReference type="GO" id="GO:0006241">
    <property type="term" value="P:CTP biosynthetic process"/>
    <property type="evidence" value="ECO:0007669"/>
    <property type="project" value="InterPro"/>
</dbReference>
<evidence type="ECO:0000256" key="7">
    <source>
        <dbReference type="ARBA" id="ARBA00022741"/>
    </source>
</evidence>
<evidence type="ECO:0000256" key="4">
    <source>
        <dbReference type="ARBA" id="ARBA00017632"/>
    </source>
</evidence>
<name>A0A9D1HV11_9BACT</name>
<accession>A0A9D1HV11</accession>
<dbReference type="FunFam" id="3.30.70.141:FF:000003">
    <property type="entry name" value="Nucleoside diphosphate kinase"/>
    <property type="match status" value="1"/>
</dbReference>
<evidence type="ECO:0000256" key="3">
    <source>
        <dbReference type="ARBA" id="ARBA00012966"/>
    </source>
</evidence>
<dbReference type="Gene3D" id="3.30.70.141">
    <property type="entry name" value="Nucleoside diphosphate kinase-like domain"/>
    <property type="match status" value="1"/>
</dbReference>
<reference evidence="16" key="1">
    <citation type="submission" date="2020-10" db="EMBL/GenBank/DDBJ databases">
        <authorList>
            <person name="Gilroy R."/>
        </authorList>
    </citation>
    <scope>NUCLEOTIDE SEQUENCE</scope>
    <source>
        <strain evidence="16">CHK197-8231</strain>
    </source>
</reference>
<evidence type="ECO:0000259" key="15">
    <source>
        <dbReference type="SMART" id="SM00562"/>
    </source>
</evidence>
<dbReference type="Pfam" id="PF00334">
    <property type="entry name" value="NDK"/>
    <property type="match status" value="1"/>
</dbReference>
<keyword evidence="6" id="KW-0479">Metal-binding</keyword>
<evidence type="ECO:0000256" key="10">
    <source>
        <dbReference type="ARBA" id="ARBA00022842"/>
    </source>
</evidence>
<evidence type="ECO:0000256" key="14">
    <source>
        <dbReference type="RuleBase" id="RU004013"/>
    </source>
</evidence>
<evidence type="ECO:0000256" key="13">
    <source>
        <dbReference type="RuleBase" id="RU004011"/>
    </source>
</evidence>
<keyword evidence="8 14" id="KW-0418">Kinase</keyword>
<protein>
    <recommendedName>
        <fullName evidence="4 14">Nucleoside diphosphate kinase</fullName>
        <ecNumber evidence="3 14">2.7.4.6</ecNumber>
    </recommendedName>
</protein>
<keyword evidence="9 14" id="KW-0067">ATP-binding</keyword>
<dbReference type="PROSITE" id="PS51374">
    <property type="entry name" value="NDPK_LIKE"/>
    <property type="match status" value="1"/>
</dbReference>
<dbReference type="GO" id="GO:0006228">
    <property type="term" value="P:UTP biosynthetic process"/>
    <property type="evidence" value="ECO:0007669"/>
    <property type="project" value="InterPro"/>
</dbReference>
<dbReference type="GO" id="GO:0046872">
    <property type="term" value="F:metal ion binding"/>
    <property type="evidence" value="ECO:0007669"/>
    <property type="project" value="UniProtKB-KW"/>
</dbReference>
<dbReference type="NCBIfam" id="NF001908">
    <property type="entry name" value="PRK00668.1"/>
    <property type="match status" value="1"/>
</dbReference>
<feature type="binding site" evidence="12">
    <location>
        <position position="86"/>
    </location>
    <ligand>
        <name>ATP</name>
        <dbReference type="ChEBI" id="CHEBI:30616"/>
    </ligand>
</feature>
<evidence type="ECO:0000256" key="6">
    <source>
        <dbReference type="ARBA" id="ARBA00022723"/>
    </source>
</evidence>
<keyword evidence="10" id="KW-0460">Magnesium</keyword>
<evidence type="ECO:0000256" key="11">
    <source>
        <dbReference type="ARBA" id="ARBA00023080"/>
    </source>
</evidence>
<evidence type="ECO:0000256" key="9">
    <source>
        <dbReference type="ARBA" id="ARBA00022840"/>
    </source>
</evidence>
<dbReference type="GO" id="GO:0005524">
    <property type="term" value="F:ATP binding"/>
    <property type="evidence" value="ECO:0007669"/>
    <property type="project" value="UniProtKB-KW"/>
</dbReference>
<evidence type="ECO:0000256" key="1">
    <source>
        <dbReference type="ARBA" id="ARBA00001946"/>
    </source>
</evidence>
<sequence length="333" mass="38359">MKERTYAMLKPDGVKKGLLKEVIRRFEKVGLTVSHIKEMELDAGIVKQHYAHLVDKPFYPTLEAFMLSGPVVAMIVEGESAVSKVRELMGATDSKDALPGTIRGDYGDKTCCTYNIIHGSDSLENAEIEIDRFYPELQLKPYGAEELKVILNAVRLVKRFHITENGEIHSAMAEEYLKWLNQYAVYCSEDKQEAWKKDTHDIVYRPKVIKPICERDMKAQQIIANDDYGIIDDLYNFMDAGEIMKTYHETESWQKVYEVLKGQGHSGYTFSGVASIILEYASFGVDFIDRYCPERINYDEEFKKVYMGRKKRNEHVESSGLEPSYELMLRPKK</sequence>
<dbReference type="InterPro" id="IPR001564">
    <property type="entry name" value="Nucleoside_diP_kinase"/>
</dbReference>
<feature type="binding site" evidence="12">
    <location>
        <position position="10"/>
    </location>
    <ligand>
        <name>ATP</name>
        <dbReference type="ChEBI" id="CHEBI:30616"/>
    </ligand>
</feature>
<dbReference type="EC" id="2.7.4.6" evidence="3 14"/>
<reference evidence="16" key="2">
    <citation type="journal article" date="2021" name="PeerJ">
        <title>Extensive microbial diversity within the chicken gut microbiome revealed by metagenomics and culture.</title>
        <authorList>
            <person name="Gilroy R."/>
            <person name="Ravi A."/>
            <person name="Getino M."/>
            <person name="Pursley I."/>
            <person name="Horton D.L."/>
            <person name="Alikhan N.F."/>
            <person name="Baker D."/>
            <person name="Gharbi K."/>
            <person name="Hall N."/>
            <person name="Watson M."/>
            <person name="Adriaenssens E.M."/>
            <person name="Foster-Nyarko E."/>
            <person name="Jarju S."/>
            <person name="Secka A."/>
            <person name="Antonio M."/>
            <person name="Oren A."/>
            <person name="Chaudhuri R.R."/>
            <person name="La Ragione R."/>
            <person name="Hildebrand F."/>
            <person name="Pallen M.J."/>
        </authorList>
    </citation>
    <scope>NUCLEOTIDE SEQUENCE</scope>
    <source>
        <strain evidence="16">CHK197-8231</strain>
    </source>
</reference>
<evidence type="ECO:0000313" key="17">
    <source>
        <dbReference type="Proteomes" id="UP000824087"/>
    </source>
</evidence>
<feature type="domain" description="Nucleoside diphosphate kinase-like" evidence="15">
    <location>
        <begin position="2"/>
        <end position="141"/>
    </location>
</feature>
<keyword evidence="5 14" id="KW-0808">Transferase</keyword>
<keyword evidence="7 14" id="KW-0547">Nucleotide-binding</keyword>
<feature type="binding site" evidence="12">
    <location>
        <position position="115"/>
    </location>
    <ligand>
        <name>ATP</name>
        <dbReference type="ChEBI" id="CHEBI:30616"/>
    </ligand>
</feature>
<feature type="binding site" evidence="12">
    <location>
        <position position="58"/>
    </location>
    <ligand>
        <name>ATP</name>
        <dbReference type="ChEBI" id="CHEBI:30616"/>
    </ligand>
</feature>
<evidence type="ECO:0000256" key="12">
    <source>
        <dbReference type="PROSITE-ProRule" id="PRU00706"/>
    </source>
</evidence>
<evidence type="ECO:0000256" key="2">
    <source>
        <dbReference type="ARBA" id="ARBA00008142"/>
    </source>
</evidence>